<accession>A0ABS2N5A7</accession>
<reference evidence="9 10" key="1">
    <citation type="submission" date="2021-01" db="EMBL/GenBank/DDBJ databases">
        <title>Genomic Encyclopedia of Type Strains, Phase IV (KMG-IV): sequencing the most valuable type-strain genomes for metagenomic binning, comparative biology and taxonomic classification.</title>
        <authorList>
            <person name="Goeker M."/>
        </authorList>
    </citation>
    <scope>NUCLEOTIDE SEQUENCE [LARGE SCALE GENOMIC DNA]</scope>
    <source>
        <strain evidence="9 10">DSM 23711</strain>
    </source>
</reference>
<evidence type="ECO:0000256" key="3">
    <source>
        <dbReference type="ARBA" id="ARBA00022475"/>
    </source>
</evidence>
<dbReference type="InterPro" id="IPR035906">
    <property type="entry name" value="MetI-like_sf"/>
</dbReference>
<protein>
    <submittedName>
        <fullName evidence="9">Phosphonate transport system permease protein</fullName>
    </submittedName>
</protein>
<comment type="subcellular location">
    <subcellularLocation>
        <location evidence="1 7">Cell membrane</location>
        <topology evidence="1 7">Multi-pass membrane protein</topology>
    </subcellularLocation>
</comment>
<dbReference type="Gene3D" id="1.10.3720.10">
    <property type="entry name" value="MetI-like"/>
    <property type="match status" value="1"/>
</dbReference>
<comment type="caution">
    <text evidence="9">The sequence shown here is derived from an EMBL/GenBank/DDBJ whole genome shotgun (WGS) entry which is preliminary data.</text>
</comment>
<evidence type="ECO:0000313" key="9">
    <source>
        <dbReference type="EMBL" id="MBM7573301.1"/>
    </source>
</evidence>
<keyword evidence="4 7" id="KW-0812">Transmembrane</keyword>
<keyword evidence="3" id="KW-1003">Cell membrane</keyword>
<dbReference type="InterPro" id="IPR000515">
    <property type="entry name" value="MetI-like"/>
</dbReference>
<dbReference type="PANTHER" id="PTHR30043">
    <property type="entry name" value="PHOSPHONATES TRANSPORT SYSTEM PERMEASE PROTEIN"/>
    <property type="match status" value="1"/>
</dbReference>
<dbReference type="Pfam" id="PF00528">
    <property type="entry name" value="BPD_transp_1"/>
    <property type="match status" value="1"/>
</dbReference>
<keyword evidence="2 7" id="KW-0813">Transport</keyword>
<feature type="transmembrane region" description="Helical" evidence="7">
    <location>
        <begin position="226"/>
        <end position="245"/>
    </location>
</feature>
<feature type="transmembrane region" description="Helical" evidence="7">
    <location>
        <begin position="200"/>
        <end position="219"/>
    </location>
</feature>
<evidence type="ECO:0000256" key="2">
    <source>
        <dbReference type="ARBA" id="ARBA00022448"/>
    </source>
</evidence>
<name>A0ABS2N5A7_9BACI</name>
<dbReference type="PANTHER" id="PTHR30043:SF1">
    <property type="entry name" value="ABC TRANSPORT SYSTEM PERMEASE PROTEIN P69"/>
    <property type="match status" value="1"/>
</dbReference>
<feature type="domain" description="ABC transmembrane type-1" evidence="8">
    <location>
        <begin position="91"/>
        <end position="275"/>
    </location>
</feature>
<evidence type="ECO:0000259" key="8">
    <source>
        <dbReference type="PROSITE" id="PS50928"/>
    </source>
</evidence>
<evidence type="ECO:0000313" key="10">
    <source>
        <dbReference type="Proteomes" id="UP001296943"/>
    </source>
</evidence>
<feature type="transmembrane region" description="Helical" evidence="7">
    <location>
        <begin position="257"/>
        <end position="276"/>
    </location>
</feature>
<evidence type="ECO:0000256" key="7">
    <source>
        <dbReference type="RuleBase" id="RU363032"/>
    </source>
</evidence>
<feature type="transmembrane region" description="Helical" evidence="7">
    <location>
        <begin position="32"/>
        <end position="50"/>
    </location>
</feature>
<dbReference type="Proteomes" id="UP001296943">
    <property type="component" value="Unassembled WGS sequence"/>
</dbReference>
<organism evidence="9 10">
    <name type="scientific">Aquibacillus albus</name>
    <dbReference type="NCBI Taxonomy" id="1168171"/>
    <lineage>
        <taxon>Bacteria</taxon>
        <taxon>Bacillati</taxon>
        <taxon>Bacillota</taxon>
        <taxon>Bacilli</taxon>
        <taxon>Bacillales</taxon>
        <taxon>Bacillaceae</taxon>
        <taxon>Aquibacillus</taxon>
    </lineage>
</organism>
<dbReference type="PROSITE" id="PS50928">
    <property type="entry name" value="ABC_TM1"/>
    <property type="match status" value="1"/>
</dbReference>
<evidence type="ECO:0000256" key="5">
    <source>
        <dbReference type="ARBA" id="ARBA00022989"/>
    </source>
</evidence>
<evidence type="ECO:0000256" key="1">
    <source>
        <dbReference type="ARBA" id="ARBA00004651"/>
    </source>
</evidence>
<evidence type="ECO:0000256" key="4">
    <source>
        <dbReference type="ARBA" id="ARBA00022692"/>
    </source>
</evidence>
<dbReference type="CDD" id="cd06261">
    <property type="entry name" value="TM_PBP2"/>
    <property type="match status" value="1"/>
</dbReference>
<keyword evidence="6 7" id="KW-0472">Membrane</keyword>
<proteinExistence type="inferred from homology"/>
<keyword evidence="5 7" id="KW-1133">Transmembrane helix</keyword>
<keyword evidence="10" id="KW-1185">Reference proteome</keyword>
<evidence type="ECO:0000256" key="6">
    <source>
        <dbReference type="ARBA" id="ARBA00023136"/>
    </source>
</evidence>
<sequence length="285" mass="31322">MSVENTVTTKTSSELVNRDKPIKVKPLNKVTIVIRLTLLSLVLLSIYGFLTFDYKDVGLIEGIAASIANFRVMFTEAHFSHFNFLEGLHQVFITIGLALLTTLIGAIISLFLGLFAAQNLSTVRVSNMIKSFVAFIRAVPTVLWVLIFAVSAGLGSVAAVIGMTFHSVGYLIKAYSESFEELDEGVIEALRASGANWWQIVWQAVIPSTITYLVSWSFLRFEINFGVAVAMGAAAGAGGIGYDMFMASTFYLDLREVGTITFYILIFAILLEVVAIRIKRHLKTV</sequence>
<feature type="transmembrane region" description="Helical" evidence="7">
    <location>
        <begin position="91"/>
        <end position="117"/>
    </location>
</feature>
<dbReference type="RefSeq" id="WP_204501954.1">
    <property type="nucleotide sequence ID" value="NZ_JAFBDR010000030.1"/>
</dbReference>
<comment type="similarity">
    <text evidence="7">Belongs to the binding-protein-dependent transport system permease family.</text>
</comment>
<dbReference type="SUPFAM" id="SSF161098">
    <property type="entry name" value="MetI-like"/>
    <property type="match status" value="1"/>
</dbReference>
<feature type="transmembrane region" description="Helical" evidence="7">
    <location>
        <begin position="138"/>
        <end position="161"/>
    </location>
</feature>
<dbReference type="EMBL" id="JAFBDR010000030">
    <property type="protein sequence ID" value="MBM7573301.1"/>
    <property type="molecule type" value="Genomic_DNA"/>
</dbReference>
<gene>
    <name evidence="9" type="ORF">JOC48_003863</name>
</gene>